<feature type="transmembrane region" description="Helical" evidence="1">
    <location>
        <begin position="104"/>
        <end position="122"/>
    </location>
</feature>
<organism evidence="2 3">
    <name type="scientific">Algoriphagus machipongonensis</name>
    <dbReference type="NCBI Taxonomy" id="388413"/>
    <lineage>
        <taxon>Bacteria</taxon>
        <taxon>Pseudomonadati</taxon>
        <taxon>Bacteroidota</taxon>
        <taxon>Cytophagia</taxon>
        <taxon>Cytophagales</taxon>
        <taxon>Cyclobacteriaceae</taxon>
        <taxon>Algoriphagus</taxon>
    </lineage>
</organism>
<dbReference type="Proteomes" id="UP000003919">
    <property type="component" value="Unassembled WGS sequence"/>
</dbReference>
<dbReference type="AlphaFoldDB" id="A3HZX2"/>
<dbReference type="eggNOG" id="ENOG50332WK">
    <property type="taxonomic scope" value="Bacteria"/>
</dbReference>
<feature type="transmembrane region" description="Helical" evidence="1">
    <location>
        <begin position="134"/>
        <end position="156"/>
    </location>
</feature>
<feature type="transmembrane region" description="Helical" evidence="1">
    <location>
        <begin position="37"/>
        <end position="54"/>
    </location>
</feature>
<feature type="transmembrane region" description="Helical" evidence="1">
    <location>
        <begin position="6"/>
        <end position="25"/>
    </location>
</feature>
<keyword evidence="1" id="KW-1133">Transmembrane helix</keyword>
<dbReference type="EMBL" id="AAXU02000001">
    <property type="protein sequence ID" value="EAZ80808.2"/>
    <property type="molecule type" value="Genomic_DNA"/>
</dbReference>
<protein>
    <submittedName>
        <fullName evidence="2">Uncharacterized protein</fullName>
    </submittedName>
</protein>
<evidence type="ECO:0000256" key="1">
    <source>
        <dbReference type="SAM" id="Phobius"/>
    </source>
</evidence>
<feature type="transmembrane region" description="Helical" evidence="1">
    <location>
        <begin position="74"/>
        <end position="92"/>
    </location>
</feature>
<keyword evidence="1" id="KW-0472">Membrane</keyword>
<dbReference type="OrthoDB" id="8231251at2"/>
<comment type="caution">
    <text evidence="2">The sequence shown here is derived from an EMBL/GenBank/DDBJ whole genome shotgun (WGS) entry which is preliminary data.</text>
</comment>
<proteinExistence type="predicted"/>
<name>A3HZX2_9BACT</name>
<reference evidence="2 3" key="1">
    <citation type="journal article" date="2011" name="J. Bacteriol.">
        <title>Complete genome sequence of Algoriphagus sp. PR1, bacterial prey of a colony-forming choanoflagellate.</title>
        <authorList>
            <person name="Alegado R.A."/>
            <person name="Ferriera S."/>
            <person name="Nusbaum C."/>
            <person name="Young S.K."/>
            <person name="Zeng Q."/>
            <person name="Imamovic A."/>
            <person name="Fairclough S.R."/>
            <person name="King N."/>
        </authorList>
    </citation>
    <scope>NUCLEOTIDE SEQUENCE [LARGE SCALE GENOMIC DNA]</scope>
    <source>
        <strain evidence="2 3">PR1</strain>
    </source>
</reference>
<sequence length="162" mass="18845">MMNPFLVLALQCSFSLLIFWLILKWHVLPKISRETKFDFMTIFLWINVFRYLPLSLFMPDQVSSEFPLYLKETVAYGDFLSSIFALIALFFLRYKQSVANPMIWTFSIVSIADMILVLTLAMKEKVYLLDLGANYFTVSIYVPLLIVIQTLILKILTSKAYA</sequence>
<dbReference type="STRING" id="388413.ALPR1_07780"/>
<dbReference type="HOGENOM" id="CLU_129169_0_0_10"/>
<accession>A3HZX2</accession>
<gene>
    <name evidence="2" type="ORF">ALPR1_07780</name>
</gene>
<evidence type="ECO:0000313" key="2">
    <source>
        <dbReference type="EMBL" id="EAZ80808.2"/>
    </source>
</evidence>
<keyword evidence="3" id="KW-1185">Reference proteome</keyword>
<evidence type="ECO:0000313" key="3">
    <source>
        <dbReference type="Proteomes" id="UP000003919"/>
    </source>
</evidence>
<keyword evidence="1" id="KW-0812">Transmembrane</keyword>